<feature type="compositionally biased region" description="Basic and acidic residues" evidence="1">
    <location>
        <begin position="52"/>
        <end position="102"/>
    </location>
</feature>
<sequence>MHKTRTRTIAAACALSGIPSIRAPRGGWRRDAPGDTGDPNPQGGGPGTGDTDPGKAGDGDDPAKKPKLDGDLDPDRAMRDLGKARDDAKREKELRQKAEQDQQAKLDAVLIALGLKPDPKTDPAATAAKVAKELTDAQAKISELSIENALFKLAGKAGGDVDALQDSRGFMKTLAELDPTATDFEKSVTAAIKDAIKANPKLAATAPQGGQGPARQGADHTGSGGGGKQRPSSLGAALAAASG</sequence>
<proteinExistence type="predicted"/>
<accession>A0ABQ5QS77</accession>
<feature type="compositionally biased region" description="Low complexity" evidence="1">
    <location>
        <begin position="232"/>
        <end position="243"/>
    </location>
</feature>
<dbReference type="RefSeq" id="WP_281895153.1">
    <property type="nucleotide sequence ID" value="NZ_BSDI01000010.1"/>
</dbReference>
<name>A0ABQ5QS77_9ACTN</name>
<evidence type="ECO:0000256" key="1">
    <source>
        <dbReference type="SAM" id="MobiDB-lite"/>
    </source>
</evidence>
<reference evidence="2" key="1">
    <citation type="submission" date="2022-12" db="EMBL/GenBank/DDBJ databases">
        <title>New Phytohabitans aurantiacus sp. RD004123 nov., an actinomycete isolated from soil.</title>
        <authorList>
            <person name="Triningsih D.W."/>
            <person name="Harunari E."/>
            <person name="Igarashi Y."/>
        </authorList>
    </citation>
    <scope>NUCLEOTIDE SEQUENCE</scope>
    <source>
        <strain evidence="2">RD004123</strain>
    </source>
</reference>
<dbReference type="EMBL" id="BSDI01000010">
    <property type="protein sequence ID" value="GLH97353.1"/>
    <property type="molecule type" value="Genomic_DNA"/>
</dbReference>
<evidence type="ECO:0000313" key="2">
    <source>
        <dbReference type="EMBL" id="GLH97353.1"/>
    </source>
</evidence>
<keyword evidence="3" id="KW-1185">Reference proteome</keyword>
<protein>
    <submittedName>
        <fullName evidence="2">Uncharacterized protein</fullName>
    </submittedName>
</protein>
<gene>
    <name evidence="2" type="ORF">Pa4123_26280</name>
</gene>
<feature type="compositionally biased region" description="Low complexity" evidence="1">
    <location>
        <begin position="203"/>
        <end position="216"/>
    </location>
</feature>
<dbReference type="Proteomes" id="UP001144280">
    <property type="component" value="Unassembled WGS sequence"/>
</dbReference>
<feature type="region of interest" description="Disordered" evidence="1">
    <location>
        <begin position="201"/>
        <end position="243"/>
    </location>
</feature>
<feature type="region of interest" description="Disordered" evidence="1">
    <location>
        <begin position="1"/>
        <end position="102"/>
    </location>
</feature>
<organism evidence="2 3">
    <name type="scientific">Phytohabitans aurantiacus</name>
    <dbReference type="NCBI Taxonomy" id="3016789"/>
    <lineage>
        <taxon>Bacteria</taxon>
        <taxon>Bacillati</taxon>
        <taxon>Actinomycetota</taxon>
        <taxon>Actinomycetes</taxon>
        <taxon>Micromonosporales</taxon>
        <taxon>Micromonosporaceae</taxon>
    </lineage>
</organism>
<comment type="caution">
    <text evidence="2">The sequence shown here is derived from an EMBL/GenBank/DDBJ whole genome shotgun (WGS) entry which is preliminary data.</text>
</comment>
<evidence type="ECO:0000313" key="3">
    <source>
        <dbReference type="Proteomes" id="UP001144280"/>
    </source>
</evidence>